<gene>
    <name evidence="2" type="ORF">CGLO_07577</name>
</gene>
<evidence type="ECO:0000259" key="1">
    <source>
        <dbReference type="PROSITE" id="PS50011"/>
    </source>
</evidence>
<dbReference type="PROSITE" id="PS50011">
    <property type="entry name" value="PROTEIN_KINASE_DOM"/>
    <property type="match status" value="1"/>
</dbReference>
<dbReference type="OMA" id="QWIFLAP"/>
<feature type="domain" description="Protein kinase" evidence="1">
    <location>
        <begin position="182"/>
        <end position="462"/>
    </location>
</feature>
<dbReference type="EMBL" id="AMYD01001517">
    <property type="protein sequence ID" value="EQB52771.1"/>
    <property type="molecule type" value="Genomic_DNA"/>
</dbReference>
<dbReference type="PANTHER" id="PTHR24359:SF1">
    <property type="entry name" value="INHIBITOR OF NUCLEAR FACTOR KAPPA-B KINASE EPSILON SUBUNIT HOMOLOG 1-RELATED"/>
    <property type="match status" value="1"/>
</dbReference>
<dbReference type="GO" id="GO:0004674">
    <property type="term" value="F:protein serine/threonine kinase activity"/>
    <property type="evidence" value="ECO:0007669"/>
    <property type="project" value="TreeGrafter"/>
</dbReference>
<evidence type="ECO:0000313" key="2">
    <source>
        <dbReference type="EMBL" id="EQB52771.1"/>
    </source>
</evidence>
<dbReference type="SUPFAM" id="SSF56112">
    <property type="entry name" value="Protein kinase-like (PK-like)"/>
    <property type="match status" value="1"/>
</dbReference>
<proteinExistence type="predicted"/>
<dbReference type="Pfam" id="PF00069">
    <property type="entry name" value="Pkinase"/>
    <property type="match status" value="1"/>
</dbReference>
<sequence length="542" mass="61662">MDTEDESKQISYKVIKDLLINPTGLGQRKKVYCDPFLPESEVQSLVRRDRVEATLRKNIQPLSQSDLEKLTDYVMDKAKKVFLTLVRTEDVSIYLKVLRTHNFTDADLPIGINDKDDNGICTVMTDGKPKSPDGQSLKLFSRWSEATLEKFFQQQWIFLAPTFRWTQFEYHFDHQCSLPFVDLNDKQNAKGSFGAVRRLGLRIEYTDFPTVEKASKNTKPYIEVAVKFLNSTAIADAEKFYGKEMTTLNLMRSLNDDHLIKAIAVYTKGEQRCFVFPWAQGGSLKDFLNRDRPQLNRQLVTWTITQMYGISKAIGKLHGTGKKGTRHGDIKPLNILYFPDSENGFPWGNLVVADVGLAKVHRDYTNRREGTTTQHGTTIRYDVWSLGCVFLEFITWLVYGQGGLARFHGDLAASKTYRFWIQISEGPTIHPVVGALIDKMKKDVRKNSALWTLIELVSSRLLIGIDEDNRMAGQPTKYTSRATAPKLVEKLKDILNNGSNNGSYYFDSDMEMVAEQQADPNLNPATDQAAITRSEQYVISKD</sequence>
<dbReference type="STRING" id="1237896.T0LM44"/>
<organism evidence="2 3">
    <name type="scientific">Colletotrichum gloeosporioides (strain Cg-14)</name>
    <name type="common">Anthracnose fungus</name>
    <name type="synonym">Glomerella cingulata</name>
    <dbReference type="NCBI Taxonomy" id="1237896"/>
    <lineage>
        <taxon>Eukaryota</taxon>
        <taxon>Fungi</taxon>
        <taxon>Dikarya</taxon>
        <taxon>Ascomycota</taxon>
        <taxon>Pezizomycotina</taxon>
        <taxon>Sordariomycetes</taxon>
        <taxon>Hypocreomycetidae</taxon>
        <taxon>Glomerellales</taxon>
        <taxon>Glomerellaceae</taxon>
        <taxon>Colletotrichum</taxon>
        <taxon>Colletotrichum gloeosporioides species complex</taxon>
    </lineage>
</organism>
<dbReference type="OrthoDB" id="1046782at2759"/>
<dbReference type="SMART" id="SM00220">
    <property type="entry name" value="S_TKc"/>
    <property type="match status" value="1"/>
</dbReference>
<reference evidence="3" key="1">
    <citation type="journal article" date="2013" name="Mol. Plant Microbe Interact.">
        <title>Global aspects of pacC regulation of pathogenicity genes in Colletotrichum gloeosporioides as revealed by transcriptome analysis.</title>
        <authorList>
            <person name="Alkan N."/>
            <person name="Meng X."/>
            <person name="Friedlander G."/>
            <person name="Reuveni E."/>
            <person name="Sukno S."/>
            <person name="Sherman A."/>
            <person name="Thon M."/>
            <person name="Fluhr R."/>
            <person name="Prusky D."/>
        </authorList>
    </citation>
    <scope>NUCLEOTIDE SEQUENCE [LARGE SCALE GENOMIC DNA]</scope>
    <source>
        <strain evidence="3">Cg-14</strain>
    </source>
</reference>
<dbReference type="Gene3D" id="1.10.510.10">
    <property type="entry name" value="Transferase(Phosphotransferase) domain 1"/>
    <property type="match status" value="1"/>
</dbReference>
<dbReference type="InterPro" id="IPR000719">
    <property type="entry name" value="Prot_kinase_dom"/>
</dbReference>
<dbReference type="CDD" id="cd00180">
    <property type="entry name" value="PKc"/>
    <property type="match status" value="1"/>
</dbReference>
<dbReference type="GO" id="GO:0005524">
    <property type="term" value="F:ATP binding"/>
    <property type="evidence" value="ECO:0007669"/>
    <property type="project" value="InterPro"/>
</dbReference>
<dbReference type="Proteomes" id="UP000015530">
    <property type="component" value="Unassembled WGS sequence"/>
</dbReference>
<accession>T0LM44</accession>
<dbReference type="HOGENOM" id="CLU_017513_4_1_1"/>
<dbReference type="AlphaFoldDB" id="T0LM44"/>
<protein>
    <recommendedName>
        <fullName evidence="1">Protein kinase domain-containing protein</fullName>
    </recommendedName>
</protein>
<dbReference type="PANTHER" id="PTHR24359">
    <property type="entry name" value="SERINE/THREONINE-PROTEIN KINASE SBK1"/>
    <property type="match status" value="1"/>
</dbReference>
<dbReference type="InterPro" id="IPR011009">
    <property type="entry name" value="Kinase-like_dom_sf"/>
</dbReference>
<comment type="caution">
    <text evidence="2">The sequence shown here is derived from an EMBL/GenBank/DDBJ whole genome shotgun (WGS) entry which is preliminary data.</text>
</comment>
<name>T0LM44_COLGC</name>
<evidence type="ECO:0000313" key="3">
    <source>
        <dbReference type="Proteomes" id="UP000015530"/>
    </source>
</evidence>